<keyword evidence="2" id="KW-1133">Transmembrane helix</keyword>
<evidence type="ECO:0000313" key="4">
    <source>
        <dbReference type="Proteomes" id="UP001224775"/>
    </source>
</evidence>
<keyword evidence="4" id="KW-1185">Reference proteome</keyword>
<dbReference type="PANTHER" id="PTHR32301:SF6">
    <property type="entry name" value="GOLVESIN-RELATED"/>
    <property type="match status" value="1"/>
</dbReference>
<feature type="transmembrane region" description="Helical" evidence="2">
    <location>
        <begin position="147"/>
        <end position="166"/>
    </location>
</feature>
<dbReference type="AlphaFoldDB" id="A0AAD8XSW0"/>
<dbReference type="EMBL" id="JATAAI010000056">
    <property type="protein sequence ID" value="KAK1732873.1"/>
    <property type="molecule type" value="Genomic_DNA"/>
</dbReference>
<feature type="region of interest" description="Disordered" evidence="1">
    <location>
        <begin position="22"/>
        <end position="49"/>
    </location>
</feature>
<evidence type="ECO:0000313" key="3">
    <source>
        <dbReference type="EMBL" id="KAK1732873.1"/>
    </source>
</evidence>
<dbReference type="SUPFAM" id="SSF52540">
    <property type="entry name" value="P-loop containing nucleoside triphosphate hydrolases"/>
    <property type="match status" value="1"/>
</dbReference>
<keyword evidence="2" id="KW-0472">Membrane</keyword>
<evidence type="ECO:0000256" key="2">
    <source>
        <dbReference type="SAM" id="Phobius"/>
    </source>
</evidence>
<dbReference type="Gene3D" id="3.40.50.300">
    <property type="entry name" value="P-loop containing nucleotide triphosphate hydrolases"/>
    <property type="match status" value="1"/>
</dbReference>
<dbReference type="Proteomes" id="UP001224775">
    <property type="component" value="Unassembled WGS sequence"/>
</dbReference>
<evidence type="ECO:0008006" key="5">
    <source>
        <dbReference type="Google" id="ProtNLM"/>
    </source>
</evidence>
<dbReference type="Pfam" id="PF03567">
    <property type="entry name" value="Sulfotransfer_2"/>
    <property type="match status" value="1"/>
</dbReference>
<gene>
    <name evidence="3" type="ORF">QTG54_016411</name>
</gene>
<proteinExistence type="predicted"/>
<name>A0AAD8XSW0_9STRA</name>
<comment type="caution">
    <text evidence="3">The sequence shown here is derived from an EMBL/GenBank/DDBJ whole genome shotgun (WGS) entry which is preliminary data.</text>
</comment>
<evidence type="ECO:0000256" key="1">
    <source>
        <dbReference type="SAM" id="MobiDB-lite"/>
    </source>
</evidence>
<dbReference type="InterPro" id="IPR027417">
    <property type="entry name" value="P-loop_NTPase"/>
</dbReference>
<sequence length="536" mass="61067">MGVHIMCKDSKMEREAVIDQTMARKQKKSDQAGRAKVGIPSRGVRKSTNSVELVAPSEKRFRSKVLASVGLDDDDDDSYDKCEDIEEAGSHRLDNKIKSENKRRRGEDKASENLELLEEEDEEDCEYDALDQSNSTSTTRCSTLKPICNNFLWILLTVAAVVYIFYDDEMLEESETDEDVIQKQQPYSYNGYVDARIPTDDEAQFGGGLNDVGAALPSQDDDDELAKEMINEFGHHHDPTGIVEVDILWEQLDGYAEISEPLDDHDLPVFWHIPKCGGTTLQDMMSHCFGMIEANEVGKTHVKDELEIITLDNGNRYVNVDLSNPNGIEHAKDLGFGASGLANVAITSWFHDTASLFDDDIHRGRCFAFVRHPIRRAVSLFYYLKDATWEHTYSDVYKEMDLEEYATSQYSEDNWMTRFLTNQMSGNVYDRHLDLAKEVLESKCLVGLMEDFSVSINRFDHYFGWSQRDFGGPVSMANRGTCVARVTQHPDNAHPHPKVEEDGEVWNMLLKKNKYDLALYEHARHLFYNVQSDIVS</sequence>
<protein>
    <recommendedName>
        <fullName evidence="5">Sulfotransferase domain-containing protein</fullName>
    </recommendedName>
</protein>
<organism evidence="3 4">
    <name type="scientific">Skeletonema marinoi</name>
    <dbReference type="NCBI Taxonomy" id="267567"/>
    <lineage>
        <taxon>Eukaryota</taxon>
        <taxon>Sar</taxon>
        <taxon>Stramenopiles</taxon>
        <taxon>Ochrophyta</taxon>
        <taxon>Bacillariophyta</taxon>
        <taxon>Coscinodiscophyceae</taxon>
        <taxon>Thalassiosirophycidae</taxon>
        <taxon>Thalassiosirales</taxon>
        <taxon>Skeletonemataceae</taxon>
        <taxon>Skeletonema</taxon>
        <taxon>Skeletonema marinoi-dohrnii complex</taxon>
    </lineage>
</organism>
<feature type="region of interest" description="Disordered" evidence="1">
    <location>
        <begin position="100"/>
        <end position="123"/>
    </location>
</feature>
<dbReference type="GO" id="GO:0008146">
    <property type="term" value="F:sulfotransferase activity"/>
    <property type="evidence" value="ECO:0007669"/>
    <property type="project" value="InterPro"/>
</dbReference>
<reference evidence="3" key="1">
    <citation type="submission" date="2023-06" db="EMBL/GenBank/DDBJ databases">
        <title>Survivors Of The Sea: Transcriptome response of Skeletonema marinoi to long-term dormancy.</title>
        <authorList>
            <person name="Pinder M.I.M."/>
            <person name="Kourtchenko O."/>
            <person name="Robertson E.K."/>
            <person name="Larsson T."/>
            <person name="Maumus F."/>
            <person name="Osuna-Cruz C.M."/>
            <person name="Vancaester E."/>
            <person name="Stenow R."/>
            <person name="Vandepoele K."/>
            <person name="Ploug H."/>
            <person name="Bruchert V."/>
            <person name="Godhe A."/>
            <person name="Topel M."/>
        </authorList>
    </citation>
    <scope>NUCLEOTIDE SEQUENCE</scope>
    <source>
        <strain evidence="3">R05AC</strain>
    </source>
</reference>
<dbReference type="InterPro" id="IPR005331">
    <property type="entry name" value="Sulfotransferase"/>
</dbReference>
<keyword evidence="2" id="KW-0812">Transmembrane</keyword>
<dbReference type="InterPro" id="IPR053259">
    <property type="entry name" value="Golvesin-related_Golgi"/>
</dbReference>
<feature type="compositionally biased region" description="Basic and acidic residues" evidence="1">
    <location>
        <begin position="100"/>
        <end position="112"/>
    </location>
</feature>
<accession>A0AAD8XSW0</accession>
<dbReference type="PANTHER" id="PTHR32301">
    <property type="entry name" value="COUNTIN RECEPTOR CNR3-RELATED"/>
    <property type="match status" value="1"/>
</dbReference>
<dbReference type="GO" id="GO:0016020">
    <property type="term" value="C:membrane"/>
    <property type="evidence" value="ECO:0007669"/>
    <property type="project" value="InterPro"/>
</dbReference>